<feature type="transmembrane region" description="Helical" evidence="7">
    <location>
        <begin position="277"/>
        <end position="295"/>
    </location>
</feature>
<dbReference type="PANTHER" id="PTHR30047:SF12">
    <property type="entry name" value="BCCT-FAMILY TRANSPORTER"/>
    <property type="match status" value="1"/>
</dbReference>
<comment type="caution">
    <text evidence="8">The sequence shown here is derived from an EMBL/GenBank/DDBJ whole genome shotgun (WGS) entry which is preliminary data.</text>
</comment>
<feature type="transmembrane region" description="Helical" evidence="7">
    <location>
        <begin position="330"/>
        <end position="348"/>
    </location>
</feature>
<evidence type="ECO:0000256" key="6">
    <source>
        <dbReference type="ARBA" id="ARBA00023136"/>
    </source>
</evidence>
<sequence length="537" mass="59145">MSKKTGVNVGKLKIEKNIEGARIDKVLISISIFFVILLVGLLYTNPEASQEIANIIFGKMTNWFGSFTLIFTFSGFVILVGVALSKYGNIKLGDHAPEHSTFKWVAMMISCGLGSATIYWAFIEWAYYIGTPGLGIEANSIRAFEMALPYNMFHWGFSAWTLYALVGLPMCYHFYVRKNEGLSLSSIISKITGIKKDGIIATIINVMFIFICFGGLSITLGVSVPLVSQVLCAVVGITPTFSMNVALILLISIVYSLSSYIGIEKGMARISDWNGKLAIFFLLAIIVLGPSLFIINNTTNSLGLMLQNFVGMSLFTDSIGQTGFPQSWTIFYWLYWITYAPFTGIFIAKVSKGRTIRSVIINTLVSGSIGCFAFFGVIGSLSIDRQMKGLVDMTGLLGAGKDTFAIIEVMKTLPLGSIFMMMFSIIAVLFLATTLDGAAFTMASTATPGLKSNENPHPIHRLFWCVLLALVPLVMIFIGANLNTIKTAAIITGVPIIFLMIIMVYGWIKWMVKDYQVHTEKENNYILIDNEKEGNHE</sequence>
<comment type="subcellular location">
    <subcellularLocation>
        <location evidence="1">Cell membrane</location>
        <topology evidence="1">Multi-pass membrane protein</topology>
    </subcellularLocation>
</comment>
<feature type="transmembrane region" description="Helical" evidence="7">
    <location>
        <begin position="488"/>
        <end position="508"/>
    </location>
</feature>
<protein>
    <submittedName>
        <fullName evidence="8">Glycine/betaine ABC transporter</fullName>
    </submittedName>
</protein>
<dbReference type="EMBL" id="QUAJ01000016">
    <property type="protein sequence ID" value="REI40763.1"/>
    <property type="molecule type" value="Genomic_DNA"/>
</dbReference>
<keyword evidence="6 7" id="KW-0472">Membrane</keyword>
<dbReference type="RefSeq" id="WP_114642684.1">
    <property type="nucleotide sequence ID" value="NZ_JAACIO010000018.1"/>
</dbReference>
<feature type="transmembrane region" description="Helical" evidence="7">
    <location>
        <begin position="152"/>
        <end position="176"/>
    </location>
</feature>
<feature type="transmembrane region" description="Helical" evidence="7">
    <location>
        <begin position="104"/>
        <end position="123"/>
    </location>
</feature>
<evidence type="ECO:0000256" key="4">
    <source>
        <dbReference type="ARBA" id="ARBA00022692"/>
    </source>
</evidence>
<dbReference type="PANTHER" id="PTHR30047">
    <property type="entry name" value="HIGH-AFFINITY CHOLINE TRANSPORT PROTEIN-RELATED"/>
    <property type="match status" value="1"/>
</dbReference>
<feature type="transmembrane region" description="Helical" evidence="7">
    <location>
        <begin position="462"/>
        <end position="482"/>
    </location>
</feature>
<feature type="transmembrane region" description="Helical" evidence="7">
    <location>
        <begin position="63"/>
        <end position="84"/>
    </location>
</feature>
<gene>
    <name evidence="8" type="ORF">DYH56_09780</name>
</gene>
<feature type="transmembrane region" description="Helical" evidence="7">
    <location>
        <begin position="418"/>
        <end position="441"/>
    </location>
</feature>
<feature type="transmembrane region" description="Helical" evidence="7">
    <location>
        <begin position="360"/>
        <end position="383"/>
    </location>
</feature>
<evidence type="ECO:0000313" key="9">
    <source>
        <dbReference type="Proteomes" id="UP000263486"/>
    </source>
</evidence>
<accession>A0ABX9KG69</accession>
<keyword evidence="5 7" id="KW-1133">Transmembrane helix</keyword>
<proteinExistence type="predicted"/>
<evidence type="ECO:0000256" key="3">
    <source>
        <dbReference type="ARBA" id="ARBA00022475"/>
    </source>
</evidence>
<reference evidence="8 9" key="1">
    <citation type="submission" date="2018-08" db="EMBL/GenBank/DDBJ databases">
        <title>Draft genome sequence of Psychrilyobacter sp. strain SD5 isolated from Black Sea water.</title>
        <authorList>
            <person name="Yadav S."/>
            <person name="Villanueva L."/>
            <person name="Damste J.S.S."/>
        </authorList>
    </citation>
    <scope>NUCLEOTIDE SEQUENCE [LARGE SCALE GENOMIC DNA]</scope>
    <source>
        <strain evidence="8 9">SD5</strain>
    </source>
</reference>
<evidence type="ECO:0000256" key="5">
    <source>
        <dbReference type="ARBA" id="ARBA00022989"/>
    </source>
</evidence>
<evidence type="ECO:0000256" key="2">
    <source>
        <dbReference type="ARBA" id="ARBA00022448"/>
    </source>
</evidence>
<keyword evidence="9" id="KW-1185">Reference proteome</keyword>
<evidence type="ECO:0000313" key="8">
    <source>
        <dbReference type="EMBL" id="REI40763.1"/>
    </source>
</evidence>
<keyword evidence="2" id="KW-0813">Transport</keyword>
<feature type="transmembrane region" description="Helical" evidence="7">
    <location>
        <begin position="26"/>
        <end position="43"/>
    </location>
</feature>
<dbReference type="InterPro" id="IPR000060">
    <property type="entry name" value="BCCT_transptr"/>
</dbReference>
<evidence type="ECO:0000256" key="1">
    <source>
        <dbReference type="ARBA" id="ARBA00004651"/>
    </source>
</evidence>
<feature type="transmembrane region" description="Helical" evidence="7">
    <location>
        <begin position="226"/>
        <end position="257"/>
    </location>
</feature>
<feature type="transmembrane region" description="Helical" evidence="7">
    <location>
        <begin position="197"/>
        <end position="220"/>
    </location>
</feature>
<keyword evidence="3" id="KW-1003">Cell membrane</keyword>
<name>A0ABX9KG69_9FUSO</name>
<dbReference type="Pfam" id="PF02028">
    <property type="entry name" value="BCCT"/>
    <property type="match status" value="1"/>
</dbReference>
<evidence type="ECO:0000256" key="7">
    <source>
        <dbReference type="SAM" id="Phobius"/>
    </source>
</evidence>
<organism evidence="8 9">
    <name type="scientific">Psychrilyobacter piezotolerans</name>
    <dbReference type="NCBI Taxonomy" id="2293438"/>
    <lineage>
        <taxon>Bacteria</taxon>
        <taxon>Fusobacteriati</taxon>
        <taxon>Fusobacteriota</taxon>
        <taxon>Fusobacteriia</taxon>
        <taxon>Fusobacteriales</taxon>
        <taxon>Fusobacteriaceae</taxon>
        <taxon>Psychrilyobacter</taxon>
    </lineage>
</organism>
<dbReference type="Proteomes" id="UP000263486">
    <property type="component" value="Unassembled WGS sequence"/>
</dbReference>
<keyword evidence="4 7" id="KW-0812">Transmembrane</keyword>